<keyword evidence="2" id="KW-1185">Reference proteome</keyword>
<name>A0A420DQQ3_9RHOB</name>
<evidence type="ECO:0000313" key="2">
    <source>
        <dbReference type="Proteomes" id="UP000284407"/>
    </source>
</evidence>
<accession>A0A420DQQ3</accession>
<dbReference type="Proteomes" id="UP000284407">
    <property type="component" value="Unassembled WGS sequence"/>
</dbReference>
<dbReference type="EMBL" id="RAQK01000001">
    <property type="protein sequence ID" value="RKE96572.1"/>
    <property type="molecule type" value="Genomic_DNA"/>
</dbReference>
<evidence type="ECO:0000313" key="1">
    <source>
        <dbReference type="EMBL" id="RKE96572.1"/>
    </source>
</evidence>
<dbReference type="Gene3D" id="1.10.357.10">
    <property type="entry name" value="Tetracycline Repressor, domain 2"/>
    <property type="match status" value="1"/>
</dbReference>
<dbReference type="InterPro" id="IPR009057">
    <property type="entry name" value="Homeodomain-like_sf"/>
</dbReference>
<protein>
    <submittedName>
        <fullName evidence="1">TetR family transcriptional regulator</fullName>
    </submittedName>
</protein>
<organism evidence="1 2">
    <name type="scientific">Sulfitobacter guttiformis</name>
    <dbReference type="NCBI Taxonomy" id="74349"/>
    <lineage>
        <taxon>Bacteria</taxon>
        <taxon>Pseudomonadati</taxon>
        <taxon>Pseudomonadota</taxon>
        <taxon>Alphaproteobacteria</taxon>
        <taxon>Rhodobacterales</taxon>
        <taxon>Roseobacteraceae</taxon>
        <taxon>Sulfitobacter</taxon>
    </lineage>
</organism>
<reference evidence="1 2" key="1">
    <citation type="submission" date="2018-09" db="EMBL/GenBank/DDBJ databases">
        <title>Genomic Encyclopedia of Archaeal and Bacterial Type Strains, Phase II (KMG-II): from individual species to whole genera.</title>
        <authorList>
            <person name="Goeker M."/>
        </authorList>
    </citation>
    <scope>NUCLEOTIDE SEQUENCE [LARGE SCALE GENOMIC DNA]</scope>
    <source>
        <strain evidence="1 2">DSM 11458</strain>
    </source>
</reference>
<dbReference type="OrthoDB" id="3218408at2"/>
<dbReference type="STRING" id="1443111.Z949_3139"/>
<gene>
    <name evidence="1" type="ORF">C8N30_1137</name>
</gene>
<dbReference type="RefSeq" id="WP_025063509.1">
    <property type="nucleotide sequence ID" value="NZ_RAQK01000001.1"/>
</dbReference>
<sequence>MTSTRLSPEIWITAGYDALCDGGPTALAAEAMARRLTTTKGSFYWHFKDVPAYHAALVHHWQAAALADVLACLEETGAPDKRLRNFGKSILASKTETALRAWANSDPSVAKSMAYVDEKRLAYIQHLLDTFGLRNPAFSQAILAALIGLPQIKIHPADSHAGFEALVDTILALT</sequence>
<comment type="caution">
    <text evidence="1">The sequence shown here is derived from an EMBL/GenBank/DDBJ whole genome shotgun (WGS) entry which is preliminary data.</text>
</comment>
<dbReference type="AlphaFoldDB" id="A0A420DQQ3"/>
<proteinExistence type="predicted"/>
<dbReference type="SUPFAM" id="SSF46689">
    <property type="entry name" value="Homeodomain-like"/>
    <property type="match status" value="1"/>
</dbReference>